<keyword evidence="8" id="KW-1185">Reference proteome</keyword>
<dbReference type="OrthoDB" id="9769319at2"/>
<reference evidence="7 8" key="1">
    <citation type="submission" date="2019-03" db="EMBL/GenBank/DDBJ databases">
        <title>Genomics of glacier-inhabiting Cryobacterium strains.</title>
        <authorList>
            <person name="Liu Q."/>
            <person name="Xin Y.-H."/>
        </authorList>
    </citation>
    <scope>NUCLEOTIDE SEQUENCE [LARGE SCALE GENOMIC DNA]</scope>
    <source>
        <strain evidence="7 8">Sr47</strain>
    </source>
</reference>
<dbReference type="SUPFAM" id="SSF53850">
    <property type="entry name" value="Periplasmic binding protein-like II"/>
    <property type="match status" value="1"/>
</dbReference>
<dbReference type="PRINTS" id="PR00909">
    <property type="entry name" value="SPERMDNBNDNG"/>
</dbReference>
<feature type="compositionally biased region" description="Polar residues" evidence="5">
    <location>
        <begin position="43"/>
        <end position="53"/>
    </location>
</feature>
<dbReference type="Gene3D" id="3.40.190.10">
    <property type="entry name" value="Periplasmic binding protein-like II"/>
    <property type="match status" value="2"/>
</dbReference>
<evidence type="ECO:0000256" key="2">
    <source>
        <dbReference type="ARBA" id="ARBA00022448"/>
    </source>
</evidence>
<dbReference type="InterPro" id="IPR001188">
    <property type="entry name" value="Sperm_putr-bd"/>
</dbReference>
<evidence type="ECO:0000256" key="6">
    <source>
        <dbReference type="SAM" id="Phobius"/>
    </source>
</evidence>
<feature type="region of interest" description="Disordered" evidence="5">
    <location>
        <begin position="20"/>
        <end position="82"/>
    </location>
</feature>
<comment type="caution">
    <text evidence="7">The sequence shown here is derived from an EMBL/GenBank/DDBJ whole genome shotgun (WGS) entry which is preliminary data.</text>
</comment>
<dbReference type="GO" id="GO:0042597">
    <property type="term" value="C:periplasmic space"/>
    <property type="evidence" value="ECO:0007669"/>
    <property type="project" value="UniProtKB-SubCell"/>
</dbReference>
<dbReference type="PANTHER" id="PTHR30222:SF17">
    <property type="entry name" value="SPERMIDINE_PUTRESCINE-BINDING PERIPLASMIC PROTEIN"/>
    <property type="match status" value="1"/>
</dbReference>
<keyword evidence="6" id="KW-0472">Membrane</keyword>
<evidence type="ECO:0000256" key="3">
    <source>
        <dbReference type="ARBA" id="ARBA00022729"/>
    </source>
</evidence>
<accession>A0A4R8UIW7</accession>
<feature type="transmembrane region" description="Helical" evidence="6">
    <location>
        <begin position="92"/>
        <end position="113"/>
    </location>
</feature>
<evidence type="ECO:0000256" key="4">
    <source>
        <dbReference type="ARBA" id="ARBA00022764"/>
    </source>
</evidence>
<comment type="subcellular location">
    <subcellularLocation>
        <location evidence="1">Periplasm</location>
    </subcellularLocation>
</comment>
<evidence type="ECO:0000256" key="1">
    <source>
        <dbReference type="ARBA" id="ARBA00004418"/>
    </source>
</evidence>
<organism evidence="7 8">
    <name type="scientific">Cryobacterium tagatosivorans</name>
    <dbReference type="NCBI Taxonomy" id="1259199"/>
    <lineage>
        <taxon>Bacteria</taxon>
        <taxon>Bacillati</taxon>
        <taxon>Actinomycetota</taxon>
        <taxon>Actinomycetes</taxon>
        <taxon>Micrococcales</taxon>
        <taxon>Microbacteriaceae</taxon>
        <taxon>Cryobacterium</taxon>
    </lineage>
</organism>
<evidence type="ECO:0000313" key="8">
    <source>
        <dbReference type="Proteomes" id="UP000297866"/>
    </source>
</evidence>
<evidence type="ECO:0000256" key="5">
    <source>
        <dbReference type="SAM" id="MobiDB-lite"/>
    </source>
</evidence>
<dbReference type="InterPro" id="IPR006059">
    <property type="entry name" value="SBP"/>
</dbReference>
<protein>
    <submittedName>
        <fullName evidence="7">Extracellular solute-binding protein</fullName>
    </submittedName>
</protein>
<dbReference type="Proteomes" id="UP000297866">
    <property type="component" value="Unassembled WGS sequence"/>
</dbReference>
<keyword evidence="4" id="KW-0574">Periplasm</keyword>
<dbReference type="Pfam" id="PF13416">
    <property type="entry name" value="SBP_bac_8"/>
    <property type="match status" value="1"/>
</dbReference>
<dbReference type="PANTHER" id="PTHR30222">
    <property type="entry name" value="SPERMIDINE/PUTRESCINE-BINDING PERIPLASMIC PROTEIN"/>
    <property type="match status" value="1"/>
</dbReference>
<keyword evidence="6" id="KW-1133">Transmembrane helix</keyword>
<dbReference type="GO" id="GO:0015846">
    <property type="term" value="P:polyamine transport"/>
    <property type="evidence" value="ECO:0007669"/>
    <property type="project" value="InterPro"/>
</dbReference>
<keyword evidence="2" id="KW-0813">Transport</keyword>
<dbReference type="GO" id="GO:0019808">
    <property type="term" value="F:polyamine binding"/>
    <property type="evidence" value="ECO:0007669"/>
    <property type="project" value="InterPro"/>
</dbReference>
<dbReference type="EMBL" id="SOEZ01000014">
    <property type="protein sequence ID" value="TFB55161.1"/>
    <property type="molecule type" value="Genomic_DNA"/>
</dbReference>
<sequence>MRQDSLRIVDVMADREVCSPAPRTFATQPPAPTSAGVRRAGQNPVSGQRQSGHSLGPPQEAIKSSSRSIANAKARPNRIWESHMKTKHTSHLFALGAIAMLTAATMAGCASGVSGTALASDGFPASAKAAKDNGAIKILEWEGYQDSKFHPSFAKEFSATKLEYQYASASPQFLAKVQTGGAQVDLAHPCGNGVADWVRAGLLAPIDVSRLSNWKDVNKQQADLGKIDGKYYYLPWDWGYESLIVNTAKVPGGEGPSSWADLWDPSYKGQISMEDFGEGAIKFTSQALGLPYPNLSAKELQQVKDKLTALGPNIRTLWSNSTDLVQQMTSGDVSIGYGWNDQYAKIKDAGTPVTYVNPAEGRNGWSCGYVVLKDTKHYDLALKFLDSAISKESCVAAINDFSLGCSNDAAVPAADPKTVKALQLDSKDIIATTHFDEALTPAQRTSFNQLWTEVSAGYGG</sequence>
<keyword evidence="6" id="KW-0812">Transmembrane</keyword>
<evidence type="ECO:0000313" key="7">
    <source>
        <dbReference type="EMBL" id="TFB55161.1"/>
    </source>
</evidence>
<gene>
    <name evidence="7" type="ORF">E3O23_02735</name>
</gene>
<name>A0A4R8UIW7_9MICO</name>
<keyword evidence="3" id="KW-0732">Signal</keyword>
<dbReference type="AlphaFoldDB" id="A0A4R8UIW7"/>
<proteinExistence type="predicted"/>